<dbReference type="InterPro" id="IPR011990">
    <property type="entry name" value="TPR-like_helical_dom_sf"/>
</dbReference>
<dbReference type="GO" id="GO:0007234">
    <property type="term" value="P:osmosensory signaling via phosphorelay pathway"/>
    <property type="evidence" value="ECO:0007669"/>
    <property type="project" value="TreeGrafter"/>
</dbReference>
<dbReference type="GO" id="GO:0030295">
    <property type="term" value="F:protein kinase activator activity"/>
    <property type="evidence" value="ECO:0007669"/>
    <property type="project" value="TreeGrafter"/>
</dbReference>
<dbReference type="EMBL" id="FZOK01000017">
    <property type="protein sequence ID" value="SNS69456.1"/>
    <property type="molecule type" value="Genomic_DNA"/>
</dbReference>
<dbReference type="GO" id="GO:0005524">
    <property type="term" value="F:ATP binding"/>
    <property type="evidence" value="ECO:0007669"/>
    <property type="project" value="UniProtKB-KW"/>
</dbReference>
<dbReference type="InterPro" id="IPR019734">
    <property type="entry name" value="TPR_rpt"/>
</dbReference>
<evidence type="ECO:0000256" key="4">
    <source>
        <dbReference type="ARBA" id="ARBA00022741"/>
    </source>
</evidence>
<dbReference type="SUPFAM" id="SSF48452">
    <property type="entry name" value="TPR-like"/>
    <property type="match status" value="2"/>
</dbReference>
<dbReference type="Pfam" id="PF13424">
    <property type="entry name" value="TPR_12"/>
    <property type="match status" value="1"/>
</dbReference>
<accession>A0A239GJH7</accession>
<keyword evidence="9" id="KW-0175">Coiled coil</keyword>
<evidence type="ECO:0000313" key="13">
    <source>
        <dbReference type="Proteomes" id="UP000198480"/>
    </source>
</evidence>
<organism evidence="12 13">
    <name type="scientific">Belliella buryatensis</name>
    <dbReference type="NCBI Taxonomy" id="1500549"/>
    <lineage>
        <taxon>Bacteria</taxon>
        <taxon>Pseudomonadati</taxon>
        <taxon>Bacteroidota</taxon>
        <taxon>Cytophagia</taxon>
        <taxon>Cytophagales</taxon>
        <taxon>Cyclobacteriaceae</taxon>
        <taxon>Belliella</taxon>
    </lineage>
</organism>
<dbReference type="EC" id="2.7.13.3" evidence="2"/>
<keyword evidence="7" id="KW-0902">Two-component regulatory system</keyword>
<dbReference type="AlphaFoldDB" id="A0A239GJH7"/>
<dbReference type="InterPro" id="IPR004358">
    <property type="entry name" value="Sig_transdc_His_kin-like_C"/>
</dbReference>
<keyword evidence="8" id="KW-0802">TPR repeat</keyword>
<name>A0A239GJH7_9BACT</name>
<evidence type="ECO:0000256" key="6">
    <source>
        <dbReference type="ARBA" id="ARBA00022840"/>
    </source>
</evidence>
<evidence type="ECO:0000256" key="10">
    <source>
        <dbReference type="SAM" id="Phobius"/>
    </source>
</evidence>
<dbReference type="Gene3D" id="1.25.40.10">
    <property type="entry name" value="Tetratricopeptide repeat domain"/>
    <property type="match status" value="2"/>
</dbReference>
<dbReference type="GO" id="GO:0000155">
    <property type="term" value="F:phosphorelay sensor kinase activity"/>
    <property type="evidence" value="ECO:0007669"/>
    <property type="project" value="InterPro"/>
</dbReference>
<keyword evidence="3" id="KW-0808">Transferase</keyword>
<dbReference type="PROSITE" id="PS50005">
    <property type="entry name" value="TPR"/>
    <property type="match status" value="1"/>
</dbReference>
<keyword evidence="10" id="KW-0812">Transmembrane</keyword>
<evidence type="ECO:0000256" key="8">
    <source>
        <dbReference type="PROSITE-ProRule" id="PRU00339"/>
    </source>
</evidence>
<dbReference type="SMART" id="SM00028">
    <property type="entry name" value="TPR"/>
    <property type="match status" value="5"/>
</dbReference>
<feature type="transmembrane region" description="Helical" evidence="10">
    <location>
        <begin position="351"/>
        <end position="371"/>
    </location>
</feature>
<gene>
    <name evidence="12" type="ORF">SAMN06295967_1177</name>
</gene>
<dbReference type="SMART" id="SM00387">
    <property type="entry name" value="HATPase_c"/>
    <property type="match status" value="1"/>
</dbReference>
<dbReference type="CDD" id="cd00075">
    <property type="entry name" value="HATPase"/>
    <property type="match status" value="1"/>
</dbReference>
<evidence type="ECO:0000256" key="5">
    <source>
        <dbReference type="ARBA" id="ARBA00022777"/>
    </source>
</evidence>
<keyword evidence="6" id="KW-0067">ATP-binding</keyword>
<dbReference type="SUPFAM" id="SSF47384">
    <property type="entry name" value="Homodimeric domain of signal transducing histidine kinase"/>
    <property type="match status" value="1"/>
</dbReference>
<evidence type="ECO:0000313" key="12">
    <source>
        <dbReference type="EMBL" id="SNS69456.1"/>
    </source>
</evidence>
<comment type="catalytic activity">
    <reaction evidence="1">
        <text>ATP + protein L-histidine = ADP + protein N-phospho-L-histidine.</text>
        <dbReference type="EC" id="2.7.13.3"/>
    </reaction>
</comment>
<feature type="repeat" description="TPR" evidence="8">
    <location>
        <begin position="118"/>
        <end position="151"/>
    </location>
</feature>
<dbReference type="InterPro" id="IPR050351">
    <property type="entry name" value="BphY/WalK/GraS-like"/>
</dbReference>
<dbReference type="Gene3D" id="3.30.565.10">
    <property type="entry name" value="Histidine kinase-like ATPase, C-terminal domain"/>
    <property type="match status" value="1"/>
</dbReference>
<keyword evidence="4" id="KW-0547">Nucleotide-binding</keyword>
<evidence type="ECO:0000256" key="7">
    <source>
        <dbReference type="ARBA" id="ARBA00023012"/>
    </source>
</evidence>
<dbReference type="OrthoDB" id="1269247at2"/>
<dbReference type="RefSeq" id="WP_089242315.1">
    <property type="nucleotide sequence ID" value="NZ_FZOK01000017.1"/>
</dbReference>
<proteinExistence type="predicted"/>
<dbReference type="Pfam" id="PF02518">
    <property type="entry name" value="HATPase_c"/>
    <property type="match status" value="1"/>
</dbReference>
<protein>
    <recommendedName>
        <fullName evidence="2">histidine kinase</fullName>
        <ecNumber evidence="2">2.7.13.3</ecNumber>
    </recommendedName>
</protein>
<dbReference type="Gene3D" id="1.10.287.130">
    <property type="match status" value="1"/>
</dbReference>
<keyword evidence="13" id="KW-1185">Reference proteome</keyword>
<feature type="domain" description="Histidine kinase" evidence="11">
    <location>
        <begin position="412"/>
        <end position="627"/>
    </location>
</feature>
<dbReference type="PANTHER" id="PTHR42878">
    <property type="entry name" value="TWO-COMPONENT HISTIDINE KINASE"/>
    <property type="match status" value="1"/>
</dbReference>
<evidence type="ECO:0000256" key="2">
    <source>
        <dbReference type="ARBA" id="ARBA00012438"/>
    </source>
</evidence>
<feature type="coiled-coil region" evidence="9">
    <location>
        <begin position="284"/>
        <end position="331"/>
    </location>
</feature>
<dbReference type="InterPro" id="IPR005467">
    <property type="entry name" value="His_kinase_dom"/>
</dbReference>
<dbReference type="InterPro" id="IPR036890">
    <property type="entry name" value="HATPase_C_sf"/>
</dbReference>
<keyword evidence="10" id="KW-1133">Transmembrane helix</keyword>
<evidence type="ECO:0000259" key="11">
    <source>
        <dbReference type="PROSITE" id="PS50109"/>
    </source>
</evidence>
<evidence type="ECO:0000256" key="1">
    <source>
        <dbReference type="ARBA" id="ARBA00000085"/>
    </source>
</evidence>
<dbReference type="SUPFAM" id="SSF55874">
    <property type="entry name" value="ATPase domain of HSP90 chaperone/DNA topoisomerase II/histidine kinase"/>
    <property type="match status" value="1"/>
</dbReference>
<dbReference type="InterPro" id="IPR003594">
    <property type="entry name" value="HATPase_dom"/>
</dbReference>
<dbReference type="PROSITE" id="PS50109">
    <property type="entry name" value="HIS_KIN"/>
    <property type="match status" value="1"/>
</dbReference>
<dbReference type="PRINTS" id="PR00344">
    <property type="entry name" value="BCTRLSENSOR"/>
</dbReference>
<reference evidence="13" key="1">
    <citation type="submission" date="2017-06" db="EMBL/GenBank/DDBJ databases">
        <authorList>
            <person name="Varghese N."/>
            <person name="Submissions S."/>
        </authorList>
    </citation>
    <scope>NUCLEOTIDE SEQUENCE [LARGE SCALE GENOMIC DNA]</scope>
    <source>
        <strain evidence="13">5C</strain>
    </source>
</reference>
<keyword evidence="5 12" id="KW-0418">Kinase</keyword>
<dbReference type="PANTHER" id="PTHR42878:SF7">
    <property type="entry name" value="SENSOR HISTIDINE KINASE GLRK"/>
    <property type="match status" value="1"/>
</dbReference>
<keyword evidence="10" id="KW-0472">Membrane</keyword>
<dbReference type="InterPro" id="IPR036097">
    <property type="entry name" value="HisK_dim/P_sf"/>
</dbReference>
<sequence length="627" mass="71466">MPLLLFSIFGLFLFNTPSEPADRTYLMQDLQNLKTEEAIDELNNRAFNLRGSYPDSLLIYAAKTLEASQNLNYQLGIAQSYTNFGVYHYQKSNNGTAIDYYLKAKEIYDQLKLTSKSASTSNNIGLIYFREKDYKKALEYHQEAIDLTEKEDNFLNRANYKLNKALAVNFVDSFDQALPIYYEAIRDLEQTNDYGYLSNAYLNLGNRFGANGKLDSVKKYFDKGLMMAQKTDDFEALSYAYTSQIKYYVATDNPDEALDFAEKSLSNALKSGVISNISDAYNTISQLQESLGNVQGALDNLKNHYTYKDSLRQKEQTLEIARIEGNKLLEREKAIFDLELKTKEKSNQQKLLIIGLLFILFLISIILFIMVNRNLNKSKKQYQLLKTKNEEIRMLAMNLKRMNEHQNQIFSIIGHDLTGPVKSLVAVAELINEKQLDSEDLSEIMPHLSMEIKRAGITLENLLHWSISQKEGENINPEHFNLKLLFNEITNSLQYAIDHKQHQIKIEVDDSLMLYADKQMIQIALRNILSNAIKFTNKGGLISCSANVTHDKMMICIEDNGIGISEINLAKLEENNLVSSFGTNQEKGTGLGIALCKRYVEKNNGEMEIQSKVNQGTIICLSFPITQ</sequence>
<evidence type="ECO:0000256" key="3">
    <source>
        <dbReference type="ARBA" id="ARBA00022679"/>
    </source>
</evidence>
<dbReference type="Proteomes" id="UP000198480">
    <property type="component" value="Unassembled WGS sequence"/>
</dbReference>
<evidence type="ECO:0000256" key="9">
    <source>
        <dbReference type="SAM" id="Coils"/>
    </source>
</evidence>
<dbReference type="GO" id="GO:0000156">
    <property type="term" value="F:phosphorelay response regulator activity"/>
    <property type="evidence" value="ECO:0007669"/>
    <property type="project" value="TreeGrafter"/>
</dbReference>